<dbReference type="Proteomes" id="UP000809349">
    <property type="component" value="Unassembled WGS sequence"/>
</dbReference>
<dbReference type="RefSeq" id="WP_223468343.1">
    <property type="nucleotide sequence ID" value="NZ_JAFBIL020000004.1"/>
</dbReference>
<organism evidence="1 2">
    <name type="scientific">Massilia soli</name>
    <dbReference type="NCBI Taxonomy" id="2792854"/>
    <lineage>
        <taxon>Bacteria</taxon>
        <taxon>Pseudomonadati</taxon>
        <taxon>Pseudomonadota</taxon>
        <taxon>Betaproteobacteria</taxon>
        <taxon>Burkholderiales</taxon>
        <taxon>Oxalobacteraceae</taxon>
        <taxon>Telluria group</taxon>
        <taxon>Massilia</taxon>
    </lineage>
</organism>
<sequence>MTVLIPYASLEPAPWKNGGGSTIEIAVSPPGAAFDEFDWRISLATIAHDGPFSIFRDIDRTLALVEGPGVSLDIDGDARFVLNEESPIVEFPGEAKVTATMLGAPTTDFNVMTRRSRCHHRLGRRSLEGISEFAPRGDITILFLAEGESLSVSSDTERIGMVRFDAVIFDTDTVWKLETGTAAVLVIDIFLDGA</sequence>
<dbReference type="InterPro" id="IPR014710">
    <property type="entry name" value="RmlC-like_jellyroll"/>
</dbReference>
<dbReference type="InterPro" id="IPR011051">
    <property type="entry name" value="RmlC_Cupin_sf"/>
</dbReference>
<dbReference type="InterPro" id="IPR010282">
    <property type="entry name" value="Uncharacterised_HutD/Ves"/>
</dbReference>
<gene>
    <name evidence="1" type="ORF">I4X03_011355</name>
</gene>
<dbReference type="EMBL" id="JAFBIL020000004">
    <property type="protein sequence ID" value="MBZ2207858.1"/>
    <property type="molecule type" value="Genomic_DNA"/>
</dbReference>
<protein>
    <submittedName>
        <fullName evidence="1">HutD family protein</fullName>
    </submittedName>
</protein>
<name>A0ABS7SQF8_9BURK</name>
<dbReference type="Gene3D" id="2.60.120.10">
    <property type="entry name" value="Jelly Rolls"/>
    <property type="match status" value="1"/>
</dbReference>
<reference evidence="1 2" key="1">
    <citation type="submission" date="2021-08" db="EMBL/GenBank/DDBJ databases">
        <title>Massilia sp. R798.</title>
        <authorList>
            <person name="Baek J.H."/>
            <person name="Jung H.S."/>
            <person name="Kim K.R."/>
            <person name="Jeon C.O."/>
        </authorList>
    </citation>
    <scope>NUCLEOTIDE SEQUENCE [LARGE SCALE GENOMIC DNA]</scope>
    <source>
        <strain evidence="1 2">R798</strain>
    </source>
</reference>
<dbReference type="Pfam" id="PF05962">
    <property type="entry name" value="HutD"/>
    <property type="match status" value="1"/>
</dbReference>
<dbReference type="PANTHER" id="PTHR37943:SF1">
    <property type="entry name" value="PROTEIN VES"/>
    <property type="match status" value="1"/>
</dbReference>
<dbReference type="CDD" id="cd20293">
    <property type="entry name" value="cupin_HutD_N"/>
    <property type="match status" value="1"/>
</dbReference>
<dbReference type="SUPFAM" id="SSF51182">
    <property type="entry name" value="RmlC-like cupins"/>
    <property type="match status" value="1"/>
</dbReference>
<evidence type="ECO:0000313" key="2">
    <source>
        <dbReference type="Proteomes" id="UP000809349"/>
    </source>
</evidence>
<dbReference type="PANTHER" id="PTHR37943">
    <property type="entry name" value="PROTEIN VES"/>
    <property type="match status" value="1"/>
</dbReference>
<keyword evidence="2" id="KW-1185">Reference proteome</keyword>
<evidence type="ECO:0000313" key="1">
    <source>
        <dbReference type="EMBL" id="MBZ2207858.1"/>
    </source>
</evidence>
<proteinExistence type="predicted"/>
<accession>A0ABS7SQF8</accession>
<comment type="caution">
    <text evidence="1">The sequence shown here is derived from an EMBL/GenBank/DDBJ whole genome shotgun (WGS) entry which is preliminary data.</text>
</comment>